<feature type="compositionally biased region" description="Polar residues" evidence="5">
    <location>
        <begin position="1"/>
        <end position="18"/>
    </location>
</feature>
<comment type="similarity">
    <text evidence="1">Belongs to the glycosyl hydrolase 32 family.</text>
</comment>
<dbReference type="SUPFAM" id="SSF75005">
    <property type="entry name" value="Arabinanase/levansucrase/invertase"/>
    <property type="match status" value="1"/>
</dbReference>
<dbReference type="CDD" id="cd08996">
    <property type="entry name" value="GH32_FFase"/>
    <property type="match status" value="1"/>
</dbReference>
<keyword evidence="4 7" id="KW-0326">Glycosidase</keyword>
<evidence type="ECO:0000256" key="1">
    <source>
        <dbReference type="ARBA" id="ARBA00009902"/>
    </source>
</evidence>
<organism evidence="7 8">
    <name type="scientific">Nesterenkonia xinjiangensis</name>
    <dbReference type="NCBI Taxonomy" id="225327"/>
    <lineage>
        <taxon>Bacteria</taxon>
        <taxon>Bacillati</taxon>
        <taxon>Actinomycetota</taxon>
        <taxon>Actinomycetes</taxon>
        <taxon>Micrococcales</taxon>
        <taxon>Micrococcaceae</taxon>
        <taxon>Nesterenkonia</taxon>
    </lineage>
</organism>
<dbReference type="PANTHER" id="PTHR43101:SF1">
    <property type="entry name" value="BETA-FRUCTOSIDASE"/>
    <property type="match status" value="1"/>
</dbReference>
<name>A0A7Z0GL68_9MICC</name>
<feature type="domain" description="Glycosyl hydrolase family 32 N-terminal" evidence="6">
    <location>
        <begin position="28"/>
        <end position="335"/>
    </location>
</feature>
<sequence length="449" mass="49009">MTSSTRQPAVTSPATAGSAQDPAFPVAHPRPARGWLNDPNGLCRVNGTWHVFFQFNPHSARHEHIHWGHLSSPDLVEWTEEPVALTPSPGGPDVAGCWSGVMGFDDGAPIAVYSGVQGIENASEVTLARGFADLREWSQERHVAAPMPEDEQVVAVRDPFLVTIDGRRWALQGAGLADGRAAILLYDAEELTDWTYHGVWLSSDQAPAALDADIWECPQLVWLDDSAVWVLVVSRWHRTDDGGHELDDTRALLLEVDLPDQPQDLPRPRILGESEVDTGSSFYAPQVLAEPDRALMIGWAREQREQQACDEAGWSGLLTWPRKLQIRDGALVSSPAAECEGWRLGPAHHDDGAAVLLPEACDVVLPTTPEGTVPTVELRTAGDTDAEAGPPVYSGPASRIVIDRSIIEIFRADGPACTLRAYPAADQQWELRTGGAQLSWWALRRWSPA</sequence>
<evidence type="ECO:0000313" key="8">
    <source>
        <dbReference type="Proteomes" id="UP000535437"/>
    </source>
</evidence>
<accession>A0A7Z0GL68</accession>
<dbReference type="AlphaFoldDB" id="A0A7Z0GL68"/>
<dbReference type="Pfam" id="PF00251">
    <property type="entry name" value="Glyco_hydro_32N"/>
    <property type="match status" value="1"/>
</dbReference>
<dbReference type="InterPro" id="IPR023296">
    <property type="entry name" value="Glyco_hydro_beta-prop_sf"/>
</dbReference>
<dbReference type="EMBL" id="JACCFY010000001">
    <property type="protein sequence ID" value="NYJ77161.1"/>
    <property type="molecule type" value="Genomic_DNA"/>
</dbReference>
<dbReference type="PROSITE" id="PS00609">
    <property type="entry name" value="GLYCOSYL_HYDROL_F32"/>
    <property type="match status" value="1"/>
</dbReference>
<dbReference type="InterPro" id="IPR013148">
    <property type="entry name" value="Glyco_hydro_32_N"/>
</dbReference>
<dbReference type="InterPro" id="IPR001362">
    <property type="entry name" value="Glyco_hydro_32"/>
</dbReference>
<keyword evidence="8" id="KW-1185">Reference proteome</keyword>
<dbReference type="Proteomes" id="UP000535437">
    <property type="component" value="Unassembled WGS sequence"/>
</dbReference>
<comment type="caution">
    <text evidence="7">The sequence shown here is derived from an EMBL/GenBank/DDBJ whole genome shotgun (WGS) entry which is preliminary data.</text>
</comment>
<dbReference type="EC" id="3.2.1.26" evidence="2"/>
<dbReference type="InterPro" id="IPR051214">
    <property type="entry name" value="GH32_Enzymes"/>
</dbReference>
<protein>
    <recommendedName>
        <fullName evidence="2">beta-fructofuranosidase</fullName>
        <ecNumber evidence="2">3.2.1.26</ecNumber>
    </recommendedName>
</protein>
<dbReference type="GO" id="GO:0004564">
    <property type="term" value="F:beta-fructofuranosidase activity"/>
    <property type="evidence" value="ECO:0007669"/>
    <property type="project" value="UniProtKB-EC"/>
</dbReference>
<keyword evidence="3 7" id="KW-0378">Hydrolase</keyword>
<evidence type="ECO:0000256" key="5">
    <source>
        <dbReference type="SAM" id="MobiDB-lite"/>
    </source>
</evidence>
<gene>
    <name evidence="7" type="ORF">HNR09_000572</name>
</gene>
<evidence type="ECO:0000259" key="6">
    <source>
        <dbReference type="Pfam" id="PF00251"/>
    </source>
</evidence>
<evidence type="ECO:0000313" key="7">
    <source>
        <dbReference type="EMBL" id="NYJ77161.1"/>
    </source>
</evidence>
<dbReference type="InterPro" id="IPR018053">
    <property type="entry name" value="Glyco_hydro_32_AS"/>
</dbReference>
<feature type="region of interest" description="Disordered" evidence="5">
    <location>
        <begin position="1"/>
        <end position="31"/>
    </location>
</feature>
<proteinExistence type="inferred from homology"/>
<dbReference type="RefSeq" id="WP_179540683.1">
    <property type="nucleotide sequence ID" value="NZ_BAAALL010000004.1"/>
</dbReference>
<dbReference type="PANTHER" id="PTHR43101">
    <property type="entry name" value="BETA-FRUCTOSIDASE"/>
    <property type="match status" value="1"/>
</dbReference>
<evidence type="ECO:0000256" key="2">
    <source>
        <dbReference type="ARBA" id="ARBA00012758"/>
    </source>
</evidence>
<dbReference type="SMART" id="SM00640">
    <property type="entry name" value="Glyco_32"/>
    <property type="match status" value="1"/>
</dbReference>
<evidence type="ECO:0000256" key="3">
    <source>
        <dbReference type="ARBA" id="ARBA00022801"/>
    </source>
</evidence>
<dbReference type="Gene3D" id="2.115.10.20">
    <property type="entry name" value="Glycosyl hydrolase domain, family 43"/>
    <property type="match status" value="1"/>
</dbReference>
<reference evidence="7 8" key="1">
    <citation type="submission" date="2020-07" db="EMBL/GenBank/DDBJ databases">
        <title>Sequencing the genomes of 1000 actinobacteria strains.</title>
        <authorList>
            <person name="Klenk H.-P."/>
        </authorList>
    </citation>
    <scope>NUCLEOTIDE SEQUENCE [LARGE SCALE GENOMIC DNA]</scope>
    <source>
        <strain evidence="7 8">DSM 15475</strain>
    </source>
</reference>
<dbReference type="GO" id="GO:0005975">
    <property type="term" value="P:carbohydrate metabolic process"/>
    <property type="evidence" value="ECO:0007669"/>
    <property type="project" value="InterPro"/>
</dbReference>
<evidence type="ECO:0000256" key="4">
    <source>
        <dbReference type="ARBA" id="ARBA00023295"/>
    </source>
</evidence>